<reference evidence="1" key="1">
    <citation type="submission" date="2021-01" db="EMBL/GenBank/DDBJ databases">
        <authorList>
            <person name="Sun Q."/>
        </authorList>
    </citation>
    <scope>NUCLEOTIDE SEQUENCE</scope>
    <source>
        <strain evidence="1">YIM B02566</strain>
    </source>
</reference>
<evidence type="ECO:0000313" key="1">
    <source>
        <dbReference type="EMBL" id="MBK1866527.1"/>
    </source>
</evidence>
<dbReference type="Proteomes" id="UP000616151">
    <property type="component" value="Unassembled WGS sequence"/>
</dbReference>
<sequence>MPEMGGLIHVVMFVGALVAFIAWAMAALSALSVVQLAPRGDKLTAYFDLGRWRFAALETRLGPAVTPHIVRYKRAFLVFFAAIGAIFIVVLSILFLKPA</sequence>
<proteinExistence type="predicted"/>
<keyword evidence="2" id="KW-1185">Reference proteome</keyword>
<comment type="caution">
    <text evidence="1">The sequence shown here is derived from an EMBL/GenBank/DDBJ whole genome shotgun (WGS) entry which is preliminary data.</text>
</comment>
<name>A0ACC5R1N3_9HYPH</name>
<evidence type="ECO:0000313" key="2">
    <source>
        <dbReference type="Proteomes" id="UP000616151"/>
    </source>
</evidence>
<gene>
    <name evidence="1" type="ORF">JHL16_09205</name>
</gene>
<protein>
    <submittedName>
        <fullName evidence="1">Uncharacterized protein</fullName>
    </submittedName>
</protein>
<accession>A0ACC5R1N3</accession>
<organism evidence="1 2">
    <name type="scientific">Taklimakanibacter albus</name>
    <dbReference type="NCBI Taxonomy" id="2800327"/>
    <lineage>
        <taxon>Bacteria</taxon>
        <taxon>Pseudomonadati</taxon>
        <taxon>Pseudomonadota</taxon>
        <taxon>Alphaproteobacteria</taxon>
        <taxon>Hyphomicrobiales</taxon>
        <taxon>Aestuariivirgaceae</taxon>
        <taxon>Taklimakanibacter</taxon>
    </lineage>
</organism>
<dbReference type="EMBL" id="JAENHL010000006">
    <property type="protein sequence ID" value="MBK1866527.1"/>
    <property type="molecule type" value="Genomic_DNA"/>
</dbReference>